<dbReference type="InterPro" id="IPR050291">
    <property type="entry name" value="CDF_Transporter"/>
</dbReference>
<dbReference type="Gene3D" id="3.30.70.1350">
    <property type="entry name" value="Cation efflux protein, cytoplasmic domain"/>
    <property type="match status" value="1"/>
</dbReference>
<dbReference type="Pfam" id="PF01545">
    <property type="entry name" value="Cation_efflux"/>
    <property type="match status" value="1"/>
</dbReference>
<evidence type="ECO:0000256" key="7">
    <source>
        <dbReference type="SAM" id="Phobius"/>
    </source>
</evidence>
<dbReference type="EMBL" id="FOUT01000008">
    <property type="protein sequence ID" value="SFN21312.1"/>
    <property type="molecule type" value="Genomic_DNA"/>
</dbReference>
<dbReference type="InterPro" id="IPR027469">
    <property type="entry name" value="Cation_efflux_TMD_sf"/>
</dbReference>
<feature type="domain" description="Cation efflux protein transmembrane" evidence="8">
    <location>
        <begin position="13"/>
        <end position="206"/>
    </location>
</feature>
<dbReference type="InterPro" id="IPR036837">
    <property type="entry name" value="Cation_efflux_CTD_sf"/>
</dbReference>
<gene>
    <name evidence="10" type="ORF">SAMN05444143_10847</name>
</gene>
<keyword evidence="5 7" id="KW-1133">Transmembrane helix</keyword>
<dbReference type="PANTHER" id="PTHR43840:SF15">
    <property type="entry name" value="MITOCHONDRIAL METAL TRANSPORTER 1-RELATED"/>
    <property type="match status" value="1"/>
</dbReference>
<sequence length="288" mass="31959">MTKEQTAIKATYFSIVGNTSLAIVKGLAGFFGNSYALIADAIESTTDIFASFLVLFGIKYSNKPADDNHPYGHGRAEPLITFLVVGFLITSATIIAYESIQNIGTPHDLPKSWTLYILGAIIIWKEYSFQLVMKRSKETNSSSLKADAWHHRSDAITSVAAFLGISIALYFGKGYESADDWAALFASGFILFNSYKIFRPALSEIMDEHLYDELVEEIRVVSLTVPGIIDTEKCFIRKAGMQYHVDLHARVEGIITVREGHDIAHDLKDTLRAEIPSLGHVLIHVEPN</sequence>
<name>A0A1I4X6J0_9FLAO</name>
<dbReference type="AlphaFoldDB" id="A0A1I4X6J0"/>
<evidence type="ECO:0000256" key="3">
    <source>
        <dbReference type="ARBA" id="ARBA00022448"/>
    </source>
</evidence>
<feature type="transmembrane region" description="Helical" evidence="7">
    <location>
        <begin position="181"/>
        <end position="198"/>
    </location>
</feature>
<dbReference type="NCBIfam" id="TIGR01297">
    <property type="entry name" value="CDF"/>
    <property type="match status" value="1"/>
</dbReference>
<dbReference type="PANTHER" id="PTHR43840">
    <property type="entry name" value="MITOCHONDRIAL METAL TRANSPORTER 1-RELATED"/>
    <property type="match status" value="1"/>
</dbReference>
<dbReference type="SUPFAM" id="SSF160240">
    <property type="entry name" value="Cation efflux protein cytoplasmic domain-like"/>
    <property type="match status" value="1"/>
</dbReference>
<evidence type="ECO:0000313" key="11">
    <source>
        <dbReference type="Proteomes" id="UP000182961"/>
    </source>
</evidence>
<evidence type="ECO:0000256" key="4">
    <source>
        <dbReference type="ARBA" id="ARBA00022692"/>
    </source>
</evidence>
<proteinExistence type="inferred from homology"/>
<dbReference type="Gene3D" id="1.20.1510.10">
    <property type="entry name" value="Cation efflux protein transmembrane domain"/>
    <property type="match status" value="1"/>
</dbReference>
<accession>A0A1I4X6J0</accession>
<dbReference type="STRING" id="29536.FLB_05740"/>
<keyword evidence="6 7" id="KW-0472">Membrane</keyword>
<feature type="transmembrane region" description="Helical" evidence="7">
    <location>
        <begin position="12"/>
        <end position="31"/>
    </location>
</feature>
<dbReference type="GO" id="GO:0008324">
    <property type="term" value="F:monoatomic cation transmembrane transporter activity"/>
    <property type="evidence" value="ECO:0007669"/>
    <property type="project" value="InterPro"/>
</dbReference>
<dbReference type="GO" id="GO:0016020">
    <property type="term" value="C:membrane"/>
    <property type="evidence" value="ECO:0007669"/>
    <property type="project" value="UniProtKB-SubCell"/>
</dbReference>
<protein>
    <submittedName>
        <fullName evidence="10">Cation diffusion facilitator family transporter</fullName>
    </submittedName>
</protein>
<dbReference type="FunFam" id="1.20.1510.10:FF:000006">
    <property type="entry name" value="Divalent cation efflux transporter"/>
    <property type="match status" value="1"/>
</dbReference>
<feature type="transmembrane region" description="Helical" evidence="7">
    <location>
        <begin position="79"/>
        <end position="97"/>
    </location>
</feature>
<dbReference type="Pfam" id="PF16916">
    <property type="entry name" value="ZT_dimer"/>
    <property type="match status" value="1"/>
</dbReference>
<feature type="transmembrane region" description="Helical" evidence="7">
    <location>
        <begin position="37"/>
        <end position="58"/>
    </location>
</feature>
<feature type="transmembrane region" description="Helical" evidence="7">
    <location>
        <begin position="113"/>
        <end position="133"/>
    </location>
</feature>
<evidence type="ECO:0000259" key="9">
    <source>
        <dbReference type="Pfam" id="PF16916"/>
    </source>
</evidence>
<evidence type="ECO:0000256" key="6">
    <source>
        <dbReference type="ARBA" id="ARBA00023136"/>
    </source>
</evidence>
<dbReference type="Proteomes" id="UP000182961">
    <property type="component" value="Unassembled WGS sequence"/>
</dbReference>
<evidence type="ECO:0000256" key="1">
    <source>
        <dbReference type="ARBA" id="ARBA00004141"/>
    </source>
</evidence>
<evidence type="ECO:0000259" key="8">
    <source>
        <dbReference type="Pfam" id="PF01545"/>
    </source>
</evidence>
<dbReference type="eggNOG" id="COG0053">
    <property type="taxonomic scope" value="Bacteria"/>
</dbReference>
<dbReference type="InterPro" id="IPR058533">
    <property type="entry name" value="Cation_efflux_TM"/>
</dbReference>
<keyword evidence="11" id="KW-1185">Reference proteome</keyword>
<comment type="similarity">
    <text evidence="2">Belongs to the cation diffusion facilitator (CDF) transporter (TC 2.A.4) family.</text>
</comment>
<feature type="domain" description="Cation efflux protein cytoplasmic" evidence="9">
    <location>
        <begin position="211"/>
        <end position="287"/>
    </location>
</feature>
<dbReference type="InterPro" id="IPR027470">
    <property type="entry name" value="Cation_efflux_CTD"/>
</dbReference>
<keyword evidence="3" id="KW-0813">Transport</keyword>
<reference evidence="11" key="1">
    <citation type="submission" date="2016-10" db="EMBL/GenBank/DDBJ databases">
        <authorList>
            <person name="Varghese N."/>
            <person name="Submissions S."/>
        </authorList>
    </citation>
    <scope>NUCLEOTIDE SEQUENCE [LARGE SCALE GENOMIC DNA]</scope>
    <source>
        <strain evidence="11">DSM 4002</strain>
    </source>
</reference>
<comment type="subcellular location">
    <subcellularLocation>
        <location evidence="1">Membrane</location>
        <topology evidence="1">Multi-pass membrane protein</topology>
    </subcellularLocation>
</comment>
<organism evidence="10 11">
    <name type="scientific">Flavobacterium succinicans</name>
    <dbReference type="NCBI Taxonomy" id="29536"/>
    <lineage>
        <taxon>Bacteria</taxon>
        <taxon>Pseudomonadati</taxon>
        <taxon>Bacteroidota</taxon>
        <taxon>Flavobacteriia</taxon>
        <taxon>Flavobacteriales</taxon>
        <taxon>Flavobacteriaceae</taxon>
        <taxon>Flavobacterium</taxon>
    </lineage>
</organism>
<dbReference type="InterPro" id="IPR002524">
    <property type="entry name" value="Cation_efflux"/>
</dbReference>
<feature type="transmembrane region" description="Helical" evidence="7">
    <location>
        <begin position="154"/>
        <end position="175"/>
    </location>
</feature>
<evidence type="ECO:0000313" key="10">
    <source>
        <dbReference type="EMBL" id="SFN21312.1"/>
    </source>
</evidence>
<dbReference type="SUPFAM" id="SSF161111">
    <property type="entry name" value="Cation efflux protein transmembrane domain-like"/>
    <property type="match status" value="1"/>
</dbReference>
<dbReference type="RefSeq" id="WP_024981338.1">
    <property type="nucleotide sequence ID" value="NZ_CBCRUM010000005.1"/>
</dbReference>
<evidence type="ECO:0000256" key="2">
    <source>
        <dbReference type="ARBA" id="ARBA00008114"/>
    </source>
</evidence>
<keyword evidence="4 7" id="KW-0812">Transmembrane</keyword>
<evidence type="ECO:0000256" key="5">
    <source>
        <dbReference type="ARBA" id="ARBA00022989"/>
    </source>
</evidence>